<evidence type="ECO:0000256" key="1">
    <source>
        <dbReference type="SAM" id="MobiDB-lite"/>
    </source>
</evidence>
<dbReference type="AlphaFoldDB" id="A0A498IIF4"/>
<gene>
    <name evidence="3" type="ORF">DVH24_005611</name>
</gene>
<dbReference type="InterPro" id="IPR056440">
    <property type="entry name" value="Zn-ribbon_GIR1"/>
</dbReference>
<feature type="compositionally biased region" description="Low complexity" evidence="1">
    <location>
        <begin position="15"/>
        <end position="26"/>
    </location>
</feature>
<dbReference type="EMBL" id="RDQH01000337">
    <property type="protein sequence ID" value="RXH83358.1"/>
    <property type="molecule type" value="Genomic_DNA"/>
</dbReference>
<proteinExistence type="predicted"/>
<feature type="compositionally biased region" description="Polar residues" evidence="1">
    <location>
        <begin position="27"/>
        <end position="38"/>
    </location>
</feature>
<evidence type="ECO:0000313" key="3">
    <source>
        <dbReference type="EMBL" id="RXH83358.1"/>
    </source>
</evidence>
<keyword evidence="4" id="KW-1185">Reference proteome</keyword>
<evidence type="ECO:0000259" key="2">
    <source>
        <dbReference type="Pfam" id="PF24747"/>
    </source>
</evidence>
<feature type="region of interest" description="Disordered" evidence="1">
    <location>
        <begin position="1"/>
        <end position="57"/>
    </location>
</feature>
<feature type="domain" description="GIR1-like zinc ribbon" evidence="2">
    <location>
        <begin position="68"/>
        <end position="100"/>
    </location>
</feature>
<dbReference type="PANTHER" id="PTHR33177:SF79">
    <property type="entry name" value="LITAF DOMAIN-CONTAINING PROTEIN"/>
    <property type="match status" value="1"/>
</dbReference>
<evidence type="ECO:0000313" key="4">
    <source>
        <dbReference type="Proteomes" id="UP000290289"/>
    </source>
</evidence>
<name>A0A498IIF4_MALDO</name>
<accession>A0A498IIF4</accession>
<dbReference type="Pfam" id="PF24747">
    <property type="entry name" value="Zn-ribbon_GIR1"/>
    <property type="match status" value="1"/>
</dbReference>
<protein>
    <recommendedName>
        <fullName evidence="2">GIR1-like zinc ribbon domain-containing protein</fullName>
    </recommendedName>
</protein>
<dbReference type="Proteomes" id="UP000290289">
    <property type="component" value="Chromosome 11"/>
</dbReference>
<comment type="caution">
    <text evidence="3">The sequence shown here is derived from an EMBL/GenBank/DDBJ whole genome shotgun (WGS) entry which is preliminary data.</text>
</comment>
<reference evidence="3 4" key="1">
    <citation type="submission" date="2018-10" db="EMBL/GenBank/DDBJ databases">
        <title>A high-quality apple genome assembly.</title>
        <authorList>
            <person name="Hu J."/>
        </authorList>
    </citation>
    <scope>NUCLEOTIDE SEQUENCE [LARGE SCALE GENOMIC DNA]</scope>
    <source>
        <strain evidence="4">cv. HFTH1</strain>
        <tissue evidence="3">Young leaf</tissue>
    </source>
</reference>
<organism evidence="3 4">
    <name type="scientific">Malus domestica</name>
    <name type="common">Apple</name>
    <name type="synonym">Pyrus malus</name>
    <dbReference type="NCBI Taxonomy" id="3750"/>
    <lineage>
        <taxon>Eukaryota</taxon>
        <taxon>Viridiplantae</taxon>
        <taxon>Streptophyta</taxon>
        <taxon>Embryophyta</taxon>
        <taxon>Tracheophyta</taxon>
        <taxon>Spermatophyta</taxon>
        <taxon>Magnoliopsida</taxon>
        <taxon>eudicotyledons</taxon>
        <taxon>Gunneridae</taxon>
        <taxon>Pentapetalae</taxon>
        <taxon>rosids</taxon>
        <taxon>fabids</taxon>
        <taxon>Rosales</taxon>
        <taxon>Rosaceae</taxon>
        <taxon>Amygdaloideae</taxon>
        <taxon>Maleae</taxon>
        <taxon>Malus</taxon>
    </lineage>
</organism>
<dbReference type="PANTHER" id="PTHR33177">
    <property type="entry name" value="PUTATIVE-RELATED"/>
    <property type="match status" value="1"/>
</dbReference>
<sequence>MSRRGSSSPKLELKLNLSPPSANSSPIDTSNASESSSDMLIDRSSYVSSEPDDETMHCLSRPEAKARVLAGCPRCLMYVMLSELDPNCPKWKSSVLLDFLNEESTKRKGM</sequence>
<dbReference type="InterPro" id="IPR055281">
    <property type="entry name" value="GIR1-2/SIED1"/>
</dbReference>